<dbReference type="PANTHER" id="PTHR35333">
    <property type="entry name" value="BETA-LACTAMASE"/>
    <property type="match status" value="1"/>
</dbReference>
<accession>A0A562PGY1</accession>
<dbReference type="PANTHER" id="PTHR35333:SF3">
    <property type="entry name" value="BETA-LACTAMASE-TYPE TRANSPEPTIDASE FOLD CONTAINING PROTEIN"/>
    <property type="match status" value="1"/>
</dbReference>
<dbReference type="RefSeq" id="WP_145879793.1">
    <property type="nucleotide sequence ID" value="NZ_CP046904.1"/>
</dbReference>
<protein>
    <recommendedName>
        <fullName evidence="3">beta-lactamase</fullName>
        <ecNumber evidence="3">3.5.2.6</ecNumber>
    </recommendedName>
</protein>
<evidence type="ECO:0000313" key="8">
    <source>
        <dbReference type="Proteomes" id="UP000315112"/>
    </source>
</evidence>
<feature type="signal peptide" evidence="4">
    <location>
        <begin position="1"/>
        <end position="27"/>
    </location>
</feature>
<comment type="similarity">
    <text evidence="2">Belongs to the class-A beta-lactamase family.</text>
</comment>
<dbReference type="Pfam" id="PF13354">
    <property type="entry name" value="Beta-lactamase2"/>
    <property type="match status" value="1"/>
</dbReference>
<evidence type="ECO:0000256" key="1">
    <source>
        <dbReference type="ARBA" id="ARBA00001526"/>
    </source>
</evidence>
<reference evidence="6 9" key="3">
    <citation type="submission" date="2019-12" db="EMBL/GenBank/DDBJ databases">
        <title>Draft Genome Sequences of Six Type Strains of the Genus Massilia.</title>
        <authorList>
            <person name="Miess H."/>
            <person name="Frediansyah A."/>
            <person name="Goeker M."/>
            <person name="Gross H."/>
        </authorList>
    </citation>
    <scope>NUCLEOTIDE SEQUENCE [LARGE SCALE GENOMIC DNA]</scope>
    <source>
        <strain evidence="6 9">DSM 26639</strain>
    </source>
</reference>
<dbReference type="EMBL" id="CP046904">
    <property type="protein sequence ID" value="QGZ42492.1"/>
    <property type="molecule type" value="Genomic_DNA"/>
</dbReference>
<dbReference type="SUPFAM" id="SSF56601">
    <property type="entry name" value="beta-lactamase/transpeptidase-like"/>
    <property type="match status" value="1"/>
</dbReference>
<dbReference type="GO" id="GO:0046677">
    <property type="term" value="P:response to antibiotic"/>
    <property type="evidence" value="ECO:0007669"/>
    <property type="project" value="InterPro"/>
</dbReference>
<dbReference type="NCBIfam" id="NF033103">
    <property type="entry name" value="bla_class_A"/>
    <property type="match status" value="1"/>
</dbReference>
<keyword evidence="4" id="KW-0732">Signal</keyword>
<dbReference type="Gene3D" id="3.40.710.10">
    <property type="entry name" value="DD-peptidase/beta-lactamase superfamily"/>
    <property type="match status" value="1"/>
</dbReference>
<proteinExistence type="inferred from homology"/>
<dbReference type="EC" id="3.5.2.6" evidence="3"/>
<evidence type="ECO:0000313" key="6">
    <source>
        <dbReference type="EMBL" id="QGZ42492.1"/>
    </source>
</evidence>
<sequence>MTISLPRRRLMLAAPLLALPVHRHLLAAPAAGGLADIERDLHGRLGVCALDLGSGKTVGHRQDERFPMCSSFKALLAAQALARAAREPGFLDKRLRYAKADLVSYSPVTEKHVEQGMTVAELCTAVVQVSDNTAANTLMKELGGPAALTAWVRGLGDPTFRLDRWETELNTAIPGDERDTTSPLAMARTLGKLVTGDALPAAQREQLKQWMIGTTTGDRRIRAAAPAGWTVGDKTGTGNYGVTNDIGFLLPPGRAPIVIVVYMHQPALEAKTREDIVAAATRAALAAL</sequence>
<name>A0A562PGY1_9BURK</name>
<dbReference type="PRINTS" id="PR00118">
    <property type="entry name" value="BLACTAMASEA"/>
</dbReference>
<feature type="domain" description="Beta-lactamase class A catalytic" evidence="5">
    <location>
        <begin position="46"/>
        <end position="262"/>
    </location>
</feature>
<organism evidence="7 8">
    <name type="scientific">Pseudoduganella flava</name>
    <dbReference type="NCBI Taxonomy" id="871742"/>
    <lineage>
        <taxon>Bacteria</taxon>
        <taxon>Pseudomonadati</taxon>
        <taxon>Pseudomonadota</taxon>
        <taxon>Betaproteobacteria</taxon>
        <taxon>Burkholderiales</taxon>
        <taxon>Oxalobacteraceae</taxon>
        <taxon>Telluria group</taxon>
        <taxon>Pseudoduganella</taxon>
    </lineage>
</organism>
<dbReference type="InterPro" id="IPR000871">
    <property type="entry name" value="Beta-lactam_class-A"/>
</dbReference>
<dbReference type="Proteomes" id="UP000315112">
    <property type="component" value="Unassembled WGS sequence"/>
</dbReference>
<dbReference type="AlphaFoldDB" id="A0A562PGY1"/>
<evidence type="ECO:0000256" key="3">
    <source>
        <dbReference type="ARBA" id="ARBA00012865"/>
    </source>
</evidence>
<evidence type="ECO:0000313" key="7">
    <source>
        <dbReference type="EMBL" id="TWI43638.1"/>
    </source>
</evidence>
<comment type="catalytic activity">
    <reaction evidence="1">
        <text>a beta-lactam + H2O = a substituted beta-amino acid</text>
        <dbReference type="Rhea" id="RHEA:20401"/>
        <dbReference type="ChEBI" id="CHEBI:15377"/>
        <dbReference type="ChEBI" id="CHEBI:35627"/>
        <dbReference type="ChEBI" id="CHEBI:140347"/>
        <dbReference type="EC" id="3.5.2.6"/>
    </reaction>
</comment>
<evidence type="ECO:0000259" key="5">
    <source>
        <dbReference type="Pfam" id="PF13354"/>
    </source>
</evidence>
<dbReference type="InterPro" id="IPR012338">
    <property type="entry name" value="Beta-lactam/transpept-like"/>
</dbReference>
<gene>
    <name evidence="6" type="primary">bla</name>
    <name evidence="6" type="ORF">GO485_27985</name>
    <name evidence="7" type="ORF">IP92_04691</name>
</gene>
<keyword evidence="9" id="KW-1185">Reference proteome</keyword>
<dbReference type="InterPro" id="IPR045155">
    <property type="entry name" value="Beta-lactam_cat"/>
</dbReference>
<reference evidence="7 8" key="1">
    <citation type="journal article" date="2015" name="Stand. Genomic Sci.">
        <title>Genomic Encyclopedia of Bacterial and Archaeal Type Strains, Phase III: the genomes of soil and plant-associated and newly described type strains.</title>
        <authorList>
            <person name="Whitman W.B."/>
            <person name="Woyke T."/>
            <person name="Klenk H.P."/>
            <person name="Zhou Y."/>
            <person name="Lilburn T.G."/>
            <person name="Beck B.J."/>
            <person name="De Vos P."/>
            <person name="Vandamme P."/>
            <person name="Eisen J.A."/>
            <person name="Garrity G."/>
            <person name="Hugenholtz P."/>
            <person name="Kyrpides N.C."/>
        </authorList>
    </citation>
    <scope>NUCLEOTIDE SEQUENCE [LARGE SCALE GENOMIC DNA]</scope>
    <source>
        <strain evidence="7 8">CGMCC 1.10685</strain>
    </source>
</reference>
<dbReference type="EMBL" id="VLKW01000011">
    <property type="protein sequence ID" value="TWI43638.1"/>
    <property type="molecule type" value="Genomic_DNA"/>
</dbReference>
<dbReference type="GO" id="GO:0030655">
    <property type="term" value="P:beta-lactam antibiotic catabolic process"/>
    <property type="evidence" value="ECO:0007669"/>
    <property type="project" value="InterPro"/>
</dbReference>
<evidence type="ECO:0000313" key="9">
    <source>
        <dbReference type="Proteomes" id="UP000437862"/>
    </source>
</evidence>
<evidence type="ECO:0000256" key="2">
    <source>
        <dbReference type="ARBA" id="ARBA00009009"/>
    </source>
</evidence>
<dbReference type="OrthoDB" id="9784149at2"/>
<dbReference type="GO" id="GO:0008800">
    <property type="term" value="F:beta-lactamase activity"/>
    <property type="evidence" value="ECO:0007669"/>
    <property type="project" value="UniProtKB-EC"/>
</dbReference>
<feature type="chain" id="PRO_5044617714" description="beta-lactamase" evidence="4">
    <location>
        <begin position="28"/>
        <end position="288"/>
    </location>
</feature>
<evidence type="ECO:0000256" key="4">
    <source>
        <dbReference type="SAM" id="SignalP"/>
    </source>
</evidence>
<dbReference type="Proteomes" id="UP000437862">
    <property type="component" value="Chromosome"/>
</dbReference>
<reference evidence="7" key="2">
    <citation type="submission" date="2019-07" db="EMBL/GenBank/DDBJ databases">
        <authorList>
            <person name="Whitman W."/>
            <person name="Huntemann M."/>
            <person name="Clum A."/>
            <person name="Pillay M."/>
            <person name="Palaniappan K."/>
            <person name="Varghese N."/>
            <person name="Mikhailova N."/>
            <person name="Stamatis D."/>
            <person name="Reddy T."/>
            <person name="Daum C."/>
            <person name="Shapiro N."/>
            <person name="Ivanova N."/>
            <person name="Kyrpides N."/>
            <person name="Woyke T."/>
        </authorList>
    </citation>
    <scope>NUCLEOTIDE SEQUENCE</scope>
    <source>
        <strain evidence="7">CGMCC 1.10685</strain>
    </source>
</reference>